<reference evidence="2" key="2">
    <citation type="submission" date="2023-01" db="EMBL/GenBank/DDBJ databases">
        <authorList>
            <person name="Sun Q."/>
            <person name="Evtushenko L."/>
        </authorList>
    </citation>
    <scope>NUCLEOTIDE SEQUENCE</scope>
    <source>
        <strain evidence="2">VKM Ac-1321</strain>
    </source>
</reference>
<dbReference type="RefSeq" id="WP_261963818.1">
    <property type="nucleotide sequence ID" value="NZ_BAAAXA010000003.1"/>
</dbReference>
<evidence type="ECO:0000313" key="2">
    <source>
        <dbReference type="EMBL" id="GLK98514.1"/>
    </source>
</evidence>
<dbReference type="EMBL" id="BSFP01000001">
    <property type="protein sequence ID" value="GLK98514.1"/>
    <property type="molecule type" value="Genomic_DNA"/>
</dbReference>
<evidence type="ECO:0000259" key="1">
    <source>
        <dbReference type="Pfam" id="PF03551"/>
    </source>
</evidence>
<evidence type="ECO:0000313" key="3">
    <source>
        <dbReference type="Proteomes" id="UP001143480"/>
    </source>
</evidence>
<protein>
    <recommendedName>
        <fullName evidence="1">Transcription regulator PadR N-terminal domain-containing protein</fullName>
    </recommendedName>
</protein>
<sequence>MGRAVPKADRDLVALTVLALLLTGPRHTYEMHRLIEKTHKTFVTGLPRSLYHATNRLVATGDITVAGTGREPGRPERTVYALTEPGGRRLREWVARLMRVPDADSTLFTAALNYAGCLPPPVVVDALHERQAELERRVRAALGALGLPLPRILLLETEYEAARLAAEAAWVQGIAADIERGALQWPGSPLEIAGVEALLREEGS</sequence>
<dbReference type="PANTHER" id="PTHR43252">
    <property type="entry name" value="TRANSCRIPTIONAL REGULATOR YQJI"/>
    <property type="match status" value="1"/>
</dbReference>
<proteinExistence type="predicted"/>
<dbReference type="InterPro" id="IPR036390">
    <property type="entry name" value="WH_DNA-bd_sf"/>
</dbReference>
<comment type="caution">
    <text evidence="2">The sequence shown here is derived from an EMBL/GenBank/DDBJ whole genome shotgun (WGS) entry which is preliminary data.</text>
</comment>
<dbReference type="InterPro" id="IPR036388">
    <property type="entry name" value="WH-like_DNA-bd_sf"/>
</dbReference>
<name>A0A9W6KD90_9ACTN</name>
<dbReference type="Pfam" id="PF03551">
    <property type="entry name" value="PadR"/>
    <property type="match status" value="1"/>
</dbReference>
<gene>
    <name evidence="2" type="ORF">GCM10017581_002550</name>
</gene>
<keyword evidence="3" id="KW-1185">Reference proteome</keyword>
<dbReference type="AlphaFoldDB" id="A0A9W6KD90"/>
<reference evidence="2" key="1">
    <citation type="journal article" date="2014" name="Int. J. Syst. Evol. Microbiol.">
        <title>Complete genome sequence of Corynebacterium casei LMG S-19264T (=DSM 44701T), isolated from a smear-ripened cheese.</title>
        <authorList>
            <consortium name="US DOE Joint Genome Institute (JGI-PGF)"/>
            <person name="Walter F."/>
            <person name="Albersmeier A."/>
            <person name="Kalinowski J."/>
            <person name="Ruckert C."/>
        </authorList>
    </citation>
    <scope>NUCLEOTIDE SEQUENCE</scope>
    <source>
        <strain evidence="2">VKM Ac-1321</strain>
    </source>
</reference>
<accession>A0A9W6KD90</accession>
<dbReference type="SUPFAM" id="SSF46785">
    <property type="entry name" value="Winged helix' DNA-binding domain"/>
    <property type="match status" value="1"/>
</dbReference>
<dbReference type="PANTHER" id="PTHR43252:SF2">
    <property type="entry name" value="TRANSCRIPTION REGULATOR, PADR-LIKE FAMILY"/>
    <property type="match status" value="1"/>
</dbReference>
<feature type="domain" description="Transcription regulator PadR N-terminal" evidence="1">
    <location>
        <begin position="17"/>
        <end position="92"/>
    </location>
</feature>
<dbReference type="InterPro" id="IPR005149">
    <property type="entry name" value="Tscrpt_reg_PadR_N"/>
</dbReference>
<organism evidence="2 3">
    <name type="scientific">Dactylosporangium matsuzakiense</name>
    <dbReference type="NCBI Taxonomy" id="53360"/>
    <lineage>
        <taxon>Bacteria</taxon>
        <taxon>Bacillati</taxon>
        <taxon>Actinomycetota</taxon>
        <taxon>Actinomycetes</taxon>
        <taxon>Micromonosporales</taxon>
        <taxon>Micromonosporaceae</taxon>
        <taxon>Dactylosporangium</taxon>
    </lineage>
</organism>
<dbReference type="Proteomes" id="UP001143480">
    <property type="component" value="Unassembled WGS sequence"/>
</dbReference>
<dbReference type="Gene3D" id="1.10.10.10">
    <property type="entry name" value="Winged helix-like DNA-binding domain superfamily/Winged helix DNA-binding domain"/>
    <property type="match status" value="1"/>
</dbReference>